<evidence type="ECO:0000313" key="7">
    <source>
        <dbReference type="Proteomes" id="UP000185911"/>
    </source>
</evidence>
<dbReference type="GO" id="GO:0032259">
    <property type="term" value="P:methylation"/>
    <property type="evidence" value="ECO:0007669"/>
    <property type="project" value="UniProtKB-KW"/>
</dbReference>
<dbReference type="Proteomes" id="UP000185911">
    <property type="component" value="Unassembled WGS sequence"/>
</dbReference>
<reference evidence="6 7" key="1">
    <citation type="submission" date="2017-01" db="EMBL/GenBank/DDBJ databases">
        <title>Genome sequence of Rhodoferax antarcticus ANT.BR, a psychrophilic purple nonsulfur bacterium from an Antarctic microbial mat.</title>
        <authorList>
            <person name="Baker J."/>
            <person name="Riester C."/>
            <person name="Skinner B."/>
            <person name="Newell A."/>
            <person name="Swingley W."/>
            <person name="Madigan M."/>
            <person name="Jung D."/>
            <person name="Asao M."/>
            <person name="Chen M."/>
            <person name="Loughlin P."/>
            <person name="Pan H."/>
            <person name="Lin S."/>
            <person name="Li N."/>
            <person name="Shaw J."/>
            <person name="Prado M."/>
            <person name="Sherman C."/>
            <person name="Li X."/>
            <person name="Tang J."/>
            <person name="Blankenship R."/>
            <person name="Zhao T."/>
            <person name="Touchman J."/>
            <person name="Sattley M."/>
        </authorList>
    </citation>
    <scope>NUCLEOTIDE SEQUENCE [LARGE SCALE GENOMIC DNA]</scope>
    <source>
        <strain evidence="6 7">ANT.BR</strain>
    </source>
</reference>
<dbReference type="AlphaFoldDB" id="A0A1Q8YEY3"/>
<name>A0A1Q8YEY3_9BURK</name>
<dbReference type="InterPro" id="IPR029063">
    <property type="entry name" value="SAM-dependent_MTases_sf"/>
</dbReference>
<dbReference type="InterPro" id="IPR050953">
    <property type="entry name" value="N4_N6_ade-DNA_methylase"/>
</dbReference>
<dbReference type="EC" id="2.1.1.72" evidence="1"/>
<gene>
    <name evidence="6" type="ORF">BLL52_2768</name>
</gene>
<comment type="catalytic activity">
    <reaction evidence="4">
        <text>a 2'-deoxyadenosine in DNA + S-adenosyl-L-methionine = an N(6)-methyl-2'-deoxyadenosine in DNA + S-adenosyl-L-homocysteine + H(+)</text>
        <dbReference type="Rhea" id="RHEA:15197"/>
        <dbReference type="Rhea" id="RHEA-COMP:12418"/>
        <dbReference type="Rhea" id="RHEA-COMP:12419"/>
        <dbReference type="ChEBI" id="CHEBI:15378"/>
        <dbReference type="ChEBI" id="CHEBI:57856"/>
        <dbReference type="ChEBI" id="CHEBI:59789"/>
        <dbReference type="ChEBI" id="CHEBI:90615"/>
        <dbReference type="ChEBI" id="CHEBI:90616"/>
        <dbReference type="EC" id="2.1.1.72"/>
    </reaction>
</comment>
<feature type="domain" description="MmeI-like DNA-methyltransferase" evidence="5">
    <location>
        <begin position="117"/>
        <end position="215"/>
    </location>
</feature>
<evidence type="ECO:0000256" key="2">
    <source>
        <dbReference type="ARBA" id="ARBA00022603"/>
    </source>
</evidence>
<dbReference type="PANTHER" id="PTHR33841">
    <property type="entry name" value="DNA METHYLTRANSFERASE YEEA-RELATED"/>
    <property type="match status" value="1"/>
</dbReference>
<sequence>MPTLSILDVTELRNAANLNWSAIDVSIFGTLFERGLDPAKRSQLGAHYTDTATIDRIIDPVLRRPLLQKWELVAQAIQGLQAKSTQRRRAAYCAGGRSFKASPGDAAFQKAEQLFVGWLDELKNYRILDPACGSGNFLFLGLKALKDIEHQSHLEAAALGLDREADLVTGPHNVLGIELNEYAAELARVKVWIGELQWRMAHGYKFKTNPVLQPLTPFQKRQPGKPALNPVRGRRRRQSLIRFAF</sequence>
<evidence type="ECO:0000256" key="3">
    <source>
        <dbReference type="ARBA" id="ARBA00022679"/>
    </source>
</evidence>
<dbReference type="STRING" id="81479.RA876_07920"/>
<proteinExistence type="predicted"/>
<dbReference type="Gene3D" id="3.40.50.150">
    <property type="entry name" value="Vaccinia Virus protein VP39"/>
    <property type="match status" value="1"/>
</dbReference>
<keyword evidence="3 6" id="KW-0808">Transferase</keyword>
<evidence type="ECO:0000313" key="6">
    <source>
        <dbReference type="EMBL" id="OLP06532.1"/>
    </source>
</evidence>
<dbReference type="EMBL" id="MSYM01000013">
    <property type="protein sequence ID" value="OLP06532.1"/>
    <property type="molecule type" value="Genomic_DNA"/>
</dbReference>
<dbReference type="RefSeq" id="WP_075586952.1">
    <property type="nucleotide sequence ID" value="NZ_MSYM01000013.1"/>
</dbReference>
<evidence type="ECO:0000256" key="1">
    <source>
        <dbReference type="ARBA" id="ARBA00011900"/>
    </source>
</evidence>
<evidence type="ECO:0000259" key="5">
    <source>
        <dbReference type="Pfam" id="PF20473"/>
    </source>
</evidence>
<organism evidence="6 7">
    <name type="scientific">Rhodoferax antarcticus ANT.BR</name>
    <dbReference type="NCBI Taxonomy" id="1111071"/>
    <lineage>
        <taxon>Bacteria</taxon>
        <taxon>Pseudomonadati</taxon>
        <taxon>Pseudomonadota</taxon>
        <taxon>Betaproteobacteria</taxon>
        <taxon>Burkholderiales</taxon>
        <taxon>Comamonadaceae</taxon>
        <taxon>Rhodoferax</taxon>
    </lineage>
</organism>
<dbReference type="SUPFAM" id="SSF53335">
    <property type="entry name" value="S-adenosyl-L-methionine-dependent methyltransferases"/>
    <property type="match status" value="1"/>
</dbReference>
<dbReference type="PANTHER" id="PTHR33841:SF1">
    <property type="entry name" value="DNA METHYLTRANSFERASE A"/>
    <property type="match status" value="1"/>
</dbReference>
<accession>A0A1Q8YEY3</accession>
<dbReference type="GO" id="GO:0009007">
    <property type="term" value="F:site-specific DNA-methyltransferase (adenine-specific) activity"/>
    <property type="evidence" value="ECO:0007669"/>
    <property type="project" value="UniProtKB-EC"/>
</dbReference>
<comment type="caution">
    <text evidence="6">The sequence shown here is derived from an EMBL/GenBank/DDBJ whole genome shotgun (WGS) entry which is preliminary data.</text>
</comment>
<dbReference type="Pfam" id="PF20473">
    <property type="entry name" value="MmeI_Mtase"/>
    <property type="match status" value="1"/>
</dbReference>
<dbReference type="InterPro" id="IPR046816">
    <property type="entry name" value="MmeI_Mtase"/>
</dbReference>
<keyword evidence="2 6" id="KW-0489">Methyltransferase</keyword>
<evidence type="ECO:0000256" key="4">
    <source>
        <dbReference type="ARBA" id="ARBA00047942"/>
    </source>
</evidence>
<keyword evidence="7" id="KW-1185">Reference proteome</keyword>
<protein>
    <recommendedName>
        <fullName evidence="1">site-specific DNA-methyltransferase (adenine-specific)</fullName>
        <ecNumber evidence="1">2.1.1.72</ecNumber>
    </recommendedName>
</protein>